<proteinExistence type="predicted"/>
<evidence type="ECO:0000313" key="3">
    <source>
        <dbReference type="EMBL" id="PJA02441.1"/>
    </source>
</evidence>
<accession>A0A2M7VKS3</accession>
<feature type="domain" description="Integrase catalytic" evidence="2">
    <location>
        <begin position="98"/>
        <end position="284"/>
    </location>
</feature>
<evidence type="ECO:0000259" key="2">
    <source>
        <dbReference type="PROSITE" id="PS50994"/>
    </source>
</evidence>
<dbReference type="GO" id="GO:0003676">
    <property type="term" value="F:nucleic acid binding"/>
    <property type="evidence" value="ECO:0007669"/>
    <property type="project" value="InterPro"/>
</dbReference>
<dbReference type="GO" id="GO:0015074">
    <property type="term" value="P:DNA integration"/>
    <property type="evidence" value="ECO:0007669"/>
    <property type="project" value="InterPro"/>
</dbReference>
<name>A0A2M7VKS3_9BACT</name>
<comment type="caution">
    <text evidence="3">The sequence shown here is derived from an EMBL/GenBank/DDBJ whole genome shotgun (WGS) entry which is preliminary data.</text>
</comment>
<dbReference type="InterPro" id="IPR001584">
    <property type="entry name" value="Integrase_cat-core"/>
</dbReference>
<dbReference type="AlphaFoldDB" id="A0A2M7VKS3"/>
<dbReference type="PROSITE" id="PS50994">
    <property type="entry name" value="INTEGRASE"/>
    <property type="match status" value="1"/>
</dbReference>
<evidence type="ECO:0000256" key="1">
    <source>
        <dbReference type="SAM" id="MobiDB-lite"/>
    </source>
</evidence>
<sequence length="356" mass="42768">MWTKFPNQDFTKDMRGWPKGKPRKYTKADEARIKKIRDELIKDSSDDFYCGATVILQEYRKRYPNFRPPTLRFIGRVLVKSGMAEQQKKHRNKGVAHYLHYPEYSIYHLGERVLEVDFIGHKFIKGRTEPINFIGFSFKKEPKLRHFKRISGQTGDNVIRESKEFFKKFEKPDVIKMDNDFAMAGSSSYPRVISQVVVDYLKEQIIPIYSVPRRPFSQASIEGNNSVFSRKFWNRFDFKNTQEIDEKLELFNLASQRYLEYQPPKEKRKKKQKFIPKIYFIRKVFENEQTGKGYITLTNDRVFIRKSYINLFVLAEWNLKDEELYVYFEDQQKLKRIKKIKFKINQKSKEKLSDFI</sequence>
<reference evidence="4" key="1">
    <citation type="submission" date="2017-09" db="EMBL/GenBank/DDBJ databases">
        <title>Depth-based differentiation of microbial function through sediment-hosted aquifers and enrichment of novel symbionts in the deep terrestrial subsurface.</title>
        <authorList>
            <person name="Probst A.J."/>
            <person name="Ladd B."/>
            <person name="Jarett J.K."/>
            <person name="Geller-Mcgrath D.E."/>
            <person name="Sieber C.M.K."/>
            <person name="Emerson J.B."/>
            <person name="Anantharaman K."/>
            <person name="Thomas B.C."/>
            <person name="Malmstrom R."/>
            <person name="Stieglmeier M."/>
            <person name="Klingl A."/>
            <person name="Woyke T."/>
            <person name="Ryan C.M."/>
            <person name="Banfield J.F."/>
        </authorList>
    </citation>
    <scope>NUCLEOTIDE SEQUENCE [LARGE SCALE GENOMIC DNA]</scope>
</reference>
<dbReference type="Proteomes" id="UP000231469">
    <property type="component" value="Unassembled WGS sequence"/>
</dbReference>
<organism evidence="3 4">
    <name type="scientific">bacterium (Candidatus Gribaldobacteria) CG_4_10_14_0_2_um_filter_36_18</name>
    <dbReference type="NCBI Taxonomy" id="2014264"/>
    <lineage>
        <taxon>Bacteria</taxon>
        <taxon>Candidatus Gribaldobacteria</taxon>
    </lineage>
</organism>
<gene>
    <name evidence="3" type="ORF">COX73_00755</name>
</gene>
<evidence type="ECO:0000313" key="4">
    <source>
        <dbReference type="Proteomes" id="UP000231469"/>
    </source>
</evidence>
<feature type="region of interest" description="Disordered" evidence="1">
    <location>
        <begin position="1"/>
        <end position="23"/>
    </location>
</feature>
<protein>
    <recommendedName>
        <fullName evidence="2">Integrase catalytic domain-containing protein</fullName>
    </recommendedName>
</protein>
<dbReference type="EMBL" id="PFPS01000034">
    <property type="protein sequence ID" value="PJA02441.1"/>
    <property type="molecule type" value="Genomic_DNA"/>
</dbReference>
<dbReference type="Gene3D" id="3.30.420.10">
    <property type="entry name" value="Ribonuclease H-like superfamily/Ribonuclease H"/>
    <property type="match status" value="1"/>
</dbReference>
<dbReference type="InterPro" id="IPR036397">
    <property type="entry name" value="RNaseH_sf"/>
</dbReference>